<dbReference type="Pfam" id="PF07331">
    <property type="entry name" value="TctB"/>
    <property type="match status" value="1"/>
</dbReference>
<feature type="transmembrane region" description="Helical" evidence="1">
    <location>
        <begin position="42"/>
        <end position="60"/>
    </location>
</feature>
<feature type="transmembrane region" description="Helical" evidence="1">
    <location>
        <begin position="120"/>
        <end position="143"/>
    </location>
</feature>
<accession>A0A382LN54</accession>
<evidence type="ECO:0000313" key="3">
    <source>
        <dbReference type="EMBL" id="SVC36311.1"/>
    </source>
</evidence>
<feature type="domain" description="DUF1468" evidence="2">
    <location>
        <begin position="11"/>
        <end position="148"/>
    </location>
</feature>
<proteinExistence type="predicted"/>
<organism evidence="3">
    <name type="scientific">marine metagenome</name>
    <dbReference type="NCBI Taxonomy" id="408172"/>
    <lineage>
        <taxon>unclassified sequences</taxon>
        <taxon>metagenomes</taxon>
        <taxon>ecological metagenomes</taxon>
    </lineage>
</organism>
<evidence type="ECO:0000259" key="2">
    <source>
        <dbReference type="Pfam" id="PF07331"/>
    </source>
</evidence>
<name>A0A382LN54_9ZZZZ</name>
<dbReference type="InterPro" id="IPR009936">
    <property type="entry name" value="DUF1468"/>
</dbReference>
<sequence>RNMNQYLKISTLIVTALAAVLLFTSFQEVFNPSPWGENEDYLFPRFIAGGIAVLALLLWFERDDKGKSTNFMDLLPGLGLILAYLISMNTVGFYMASMIMFFAVIMIYKKPEETKDFWRVLLMKLSISAVFTLILYCLFTLMLQVRLPGGLFF</sequence>
<dbReference type="AlphaFoldDB" id="A0A382LN54"/>
<evidence type="ECO:0000256" key="1">
    <source>
        <dbReference type="SAM" id="Phobius"/>
    </source>
</evidence>
<dbReference type="EMBL" id="UINC01087166">
    <property type="protein sequence ID" value="SVC36311.1"/>
    <property type="molecule type" value="Genomic_DNA"/>
</dbReference>
<reference evidence="3" key="1">
    <citation type="submission" date="2018-05" db="EMBL/GenBank/DDBJ databases">
        <authorList>
            <person name="Lanie J.A."/>
            <person name="Ng W.-L."/>
            <person name="Kazmierczak K.M."/>
            <person name="Andrzejewski T.M."/>
            <person name="Davidsen T.M."/>
            <person name="Wayne K.J."/>
            <person name="Tettelin H."/>
            <person name="Glass J.I."/>
            <person name="Rusch D."/>
            <person name="Podicherti R."/>
            <person name="Tsui H.-C.T."/>
            <person name="Winkler M.E."/>
        </authorList>
    </citation>
    <scope>NUCLEOTIDE SEQUENCE</scope>
</reference>
<gene>
    <name evidence="3" type="ORF">METZ01_LOCUS289165</name>
</gene>
<keyword evidence="1" id="KW-0472">Membrane</keyword>
<keyword evidence="1" id="KW-1133">Transmembrane helix</keyword>
<keyword evidence="1" id="KW-0812">Transmembrane</keyword>
<feature type="non-terminal residue" evidence="3">
    <location>
        <position position="1"/>
    </location>
</feature>
<feature type="transmembrane region" description="Helical" evidence="1">
    <location>
        <begin position="81"/>
        <end position="108"/>
    </location>
</feature>
<protein>
    <recommendedName>
        <fullName evidence="2">DUF1468 domain-containing protein</fullName>
    </recommendedName>
</protein>